<comment type="similarity">
    <text evidence="1 6">Belongs to the peptidase S14 family.</text>
</comment>
<name>A0A2T0XEF2_9BURK</name>
<gene>
    <name evidence="7" type="ORF">BCM14_2447</name>
</gene>
<dbReference type="EMBL" id="PVTV01000015">
    <property type="protein sequence ID" value="PRY97302.1"/>
    <property type="molecule type" value="Genomic_DNA"/>
</dbReference>
<accession>A0A2T0XEF2</accession>
<dbReference type="CDD" id="cd07016">
    <property type="entry name" value="S14_ClpP_1"/>
    <property type="match status" value="1"/>
</dbReference>
<dbReference type="SUPFAM" id="SSF52096">
    <property type="entry name" value="ClpP/crotonase"/>
    <property type="match status" value="1"/>
</dbReference>
<dbReference type="PRINTS" id="PR00127">
    <property type="entry name" value="CLPPROTEASEP"/>
</dbReference>
<dbReference type="OrthoDB" id="9806592at2"/>
<dbReference type="InterPro" id="IPR029045">
    <property type="entry name" value="ClpP/crotonase-like_dom_sf"/>
</dbReference>
<evidence type="ECO:0000256" key="4">
    <source>
        <dbReference type="ARBA" id="ARBA00022801"/>
    </source>
</evidence>
<organism evidence="7 8">
    <name type="scientific">Jezberella montanilacus</name>
    <dbReference type="NCBI Taxonomy" id="323426"/>
    <lineage>
        <taxon>Bacteria</taxon>
        <taxon>Pseudomonadati</taxon>
        <taxon>Pseudomonadota</taxon>
        <taxon>Betaproteobacteria</taxon>
        <taxon>Burkholderiales</taxon>
        <taxon>Alcaligenaceae</taxon>
        <taxon>Jezberella</taxon>
    </lineage>
</organism>
<evidence type="ECO:0000256" key="2">
    <source>
        <dbReference type="ARBA" id="ARBA00022490"/>
    </source>
</evidence>
<dbReference type="NCBIfam" id="NF045542">
    <property type="entry name" value="Clp_rel_HeadMat"/>
    <property type="match status" value="1"/>
</dbReference>
<dbReference type="GO" id="GO:0004252">
    <property type="term" value="F:serine-type endopeptidase activity"/>
    <property type="evidence" value="ECO:0007669"/>
    <property type="project" value="InterPro"/>
</dbReference>
<dbReference type="InterPro" id="IPR023562">
    <property type="entry name" value="ClpP/TepA"/>
</dbReference>
<evidence type="ECO:0000256" key="6">
    <source>
        <dbReference type="RuleBase" id="RU003567"/>
    </source>
</evidence>
<evidence type="ECO:0000256" key="1">
    <source>
        <dbReference type="ARBA" id="ARBA00007039"/>
    </source>
</evidence>
<reference evidence="7 8" key="1">
    <citation type="submission" date="2018-03" db="EMBL/GenBank/DDBJ databases">
        <title>Genomic Encyclopedia of Type Strains, Phase III (KMG-III): the genomes of soil and plant-associated and newly described type strains.</title>
        <authorList>
            <person name="Whitman W."/>
        </authorList>
    </citation>
    <scope>NUCLEOTIDE SEQUENCE [LARGE SCALE GENOMIC DNA]</scope>
    <source>
        <strain evidence="7 8">MWH-P2sevCIIIb</strain>
    </source>
</reference>
<dbReference type="InterPro" id="IPR001907">
    <property type="entry name" value="ClpP"/>
</dbReference>
<keyword evidence="4" id="KW-0378">Hydrolase</keyword>
<dbReference type="PANTHER" id="PTHR10381">
    <property type="entry name" value="ATP-DEPENDENT CLP PROTEASE PROTEOLYTIC SUBUNIT"/>
    <property type="match status" value="1"/>
</dbReference>
<evidence type="ECO:0000313" key="7">
    <source>
        <dbReference type="EMBL" id="PRY97302.1"/>
    </source>
</evidence>
<keyword evidence="5" id="KW-0720">Serine protease</keyword>
<evidence type="ECO:0000313" key="8">
    <source>
        <dbReference type="Proteomes" id="UP000238308"/>
    </source>
</evidence>
<evidence type="ECO:0000256" key="3">
    <source>
        <dbReference type="ARBA" id="ARBA00022670"/>
    </source>
</evidence>
<dbReference type="Gene3D" id="3.90.226.10">
    <property type="entry name" value="2-enoyl-CoA Hydratase, Chain A, domain 1"/>
    <property type="match status" value="1"/>
</dbReference>
<dbReference type="Pfam" id="PF00574">
    <property type="entry name" value="CLP_protease"/>
    <property type="match status" value="1"/>
</dbReference>
<keyword evidence="2" id="KW-0963">Cytoplasm</keyword>
<protein>
    <recommendedName>
        <fullName evidence="6">ATP-dependent Clp protease proteolytic subunit</fullName>
    </recommendedName>
</protein>
<comment type="caution">
    <text evidence="7">The sequence shown here is derived from an EMBL/GenBank/DDBJ whole genome shotgun (WGS) entry which is preliminary data.</text>
</comment>
<proteinExistence type="inferred from homology"/>
<dbReference type="PANTHER" id="PTHR10381:SF70">
    <property type="entry name" value="ATP-DEPENDENT CLP PROTEASE PROTEOLYTIC SUBUNIT"/>
    <property type="match status" value="1"/>
</dbReference>
<evidence type="ECO:0000256" key="5">
    <source>
        <dbReference type="ARBA" id="ARBA00022825"/>
    </source>
</evidence>
<dbReference type="GO" id="GO:0009368">
    <property type="term" value="C:endopeptidase Clp complex"/>
    <property type="evidence" value="ECO:0007669"/>
    <property type="project" value="TreeGrafter"/>
</dbReference>
<sequence>MNKIIQLYRDNVERPKQFTNLVNIAGDSATIYLYDMISADWGVSALSVIAAIAQAGDAKILNVHINSPGGDVFEGRAIMAALSAFKGKTVARIDSLCASAATSIALACDEVVMADGAFFMIHNASGMAWGDKQTLRDTADVLEKVEGAIVSDYLQKTGKDEAEIRALMDAETWFTANEAMEHGFVDAIDKGKKATNTWNLSAFAKAPKMEVIPDRSPEVFDTSTHEPAPAGFLMSSANANRLRILKIA</sequence>
<dbReference type="GO" id="GO:0051117">
    <property type="term" value="F:ATPase binding"/>
    <property type="evidence" value="ECO:0007669"/>
    <property type="project" value="TreeGrafter"/>
</dbReference>
<keyword evidence="3 7" id="KW-0645">Protease</keyword>
<dbReference type="GO" id="GO:0006515">
    <property type="term" value="P:protein quality control for misfolded or incompletely synthesized proteins"/>
    <property type="evidence" value="ECO:0007669"/>
    <property type="project" value="TreeGrafter"/>
</dbReference>
<dbReference type="Proteomes" id="UP000238308">
    <property type="component" value="Unassembled WGS sequence"/>
</dbReference>
<dbReference type="AlphaFoldDB" id="A0A2T0XEF2"/>
<dbReference type="RefSeq" id="WP_106228263.1">
    <property type="nucleotide sequence ID" value="NZ_PVTV01000015.1"/>
</dbReference>
<keyword evidence="8" id="KW-1185">Reference proteome</keyword>
<dbReference type="GO" id="GO:0004176">
    <property type="term" value="F:ATP-dependent peptidase activity"/>
    <property type="evidence" value="ECO:0007669"/>
    <property type="project" value="InterPro"/>
</dbReference>